<dbReference type="Proteomes" id="UP001501414">
    <property type="component" value="Unassembled WGS sequence"/>
</dbReference>
<comment type="caution">
    <text evidence="2">The sequence shown here is derived from an EMBL/GenBank/DDBJ whole genome shotgun (WGS) entry which is preliminary data.</text>
</comment>
<gene>
    <name evidence="2" type="ORF">GCM10009613_55820</name>
</gene>
<dbReference type="Pfam" id="PF24071">
    <property type="entry name" value="Phage_zn_bind_3"/>
    <property type="match status" value="1"/>
</dbReference>
<accession>A0ABN1Y749</accession>
<feature type="domain" description="Phage FDXHR zinc binding" evidence="1">
    <location>
        <begin position="27"/>
        <end position="69"/>
    </location>
</feature>
<proteinExistence type="predicted"/>
<sequence length="92" mass="9960">MIDTSPARPGPSVVPRSLRRVQVLRMTCCDREWVGADRAHCCGRFGGCGAVFDDAELWDTHRPRGACVADPGELGLIATRNGIWLRPLDAAG</sequence>
<reference evidence="2 3" key="1">
    <citation type="journal article" date="2019" name="Int. J. Syst. Evol. Microbiol.">
        <title>The Global Catalogue of Microorganisms (GCM) 10K type strain sequencing project: providing services to taxonomists for standard genome sequencing and annotation.</title>
        <authorList>
            <consortium name="The Broad Institute Genomics Platform"/>
            <consortium name="The Broad Institute Genome Sequencing Center for Infectious Disease"/>
            <person name="Wu L."/>
            <person name="Ma J."/>
        </authorList>
    </citation>
    <scope>NUCLEOTIDE SEQUENCE [LARGE SCALE GENOMIC DNA]</scope>
    <source>
        <strain evidence="2 3">JCM 11896</strain>
    </source>
</reference>
<organism evidence="2 3">
    <name type="scientific">Pseudonocardia kongjuensis</name>
    <dbReference type="NCBI Taxonomy" id="102227"/>
    <lineage>
        <taxon>Bacteria</taxon>
        <taxon>Bacillati</taxon>
        <taxon>Actinomycetota</taxon>
        <taxon>Actinomycetes</taxon>
        <taxon>Pseudonocardiales</taxon>
        <taxon>Pseudonocardiaceae</taxon>
        <taxon>Pseudonocardia</taxon>
    </lineage>
</organism>
<dbReference type="EMBL" id="BAAAJK010000048">
    <property type="protein sequence ID" value="GAA1399733.1"/>
    <property type="molecule type" value="Genomic_DNA"/>
</dbReference>
<keyword evidence="3" id="KW-1185">Reference proteome</keyword>
<protein>
    <recommendedName>
        <fullName evidence="1">Phage FDXHR zinc binding domain-containing protein</fullName>
    </recommendedName>
</protein>
<evidence type="ECO:0000313" key="3">
    <source>
        <dbReference type="Proteomes" id="UP001501414"/>
    </source>
</evidence>
<dbReference type="InterPro" id="IPR058158">
    <property type="entry name" value="Phage_zn-bd_3"/>
</dbReference>
<name>A0ABN1Y749_9PSEU</name>
<evidence type="ECO:0000259" key="1">
    <source>
        <dbReference type="Pfam" id="PF24071"/>
    </source>
</evidence>
<evidence type="ECO:0000313" key="2">
    <source>
        <dbReference type="EMBL" id="GAA1399733.1"/>
    </source>
</evidence>